<sequence length="48" mass="5691">MNGIHELPEMYRWPNKECLEFTIRRLGIARTFVFIGPVYREGPQIITP</sequence>
<dbReference type="AlphaFoldDB" id="A0A4V1L507"/>
<name>A0A4V1L507_9BACT</name>
<accession>A0A4V1L507</accession>
<dbReference type="EMBL" id="RDSM01000006">
    <property type="protein sequence ID" value="RXH54104.1"/>
    <property type="molecule type" value="Genomic_DNA"/>
</dbReference>
<reference evidence="2" key="2">
    <citation type="submission" date="2019-02" db="EMBL/GenBank/DDBJ databases">
        <title>Granulicella sibirica sp. nov., a psychrotolerant acidobacterium isolated from an organic soil layer in forested tundra, West Siberia.</title>
        <authorList>
            <person name="Oshkin I.Y."/>
            <person name="Kulichevskaya I.S."/>
            <person name="Rijpstra W.I.C."/>
            <person name="Sinninghe Damste J.S."/>
            <person name="Rakitin A.L."/>
            <person name="Ravin N.V."/>
            <person name="Dedysh S.N."/>
        </authorList>
    </citation>
    <scope>NUCLEOTIDE SEQUENCE [LARGE SCALE GENOMIC DNA]</scope>
    <source>
        <strain evidence="2">AF10</strain>
    </source>
</reference>
<evidence type="ECO:0000313" key="1">
    <source>
        <dbReference type="EMBL" id="RXH54104.1"/>
    </source>
</evidence>
<comment type="caution">
    <text evidence="1">The sequence shown here is derived from an EMBL/GenBank/DDBJ whole genome shotgun (WGS) entry which is preliminary data.</text>
</comment>
<dbReference type="Proteomes" id="UP000289437">
    <property type="component" value="Unassembled WGS sequence"/>
</dbReference>
<reference evidence="1 2" key="1">
    <citation type="submission" date="2018-11" db="EMBL/GenBank/DDBJ databases">
        <authorList>
            <person name="Mardanov A.V."/>
            <person name="Ravin N.V."/>
            <person name="Dedysh S.N."/>
        </authorList>
    </citation>
    <scope>NUCLEOTIDE SEQUENCE [LARGE SCALE GENOMIC DNA]</scope>
    <source>
        <strain evidence="1 2">AF10</strain>
    </source>
</reference>
<protein>
    <submittedName>
        <fullName evidence="1">Uncharacterized protein</fullName>
    </submittedName>
</protein>
<keyword evidence="2" id="KW-1185">Reference proteome</keyword>
<organism evidence="1 2">
    <name type="scientific">Granulicella sibirica</name>
    <dbReference type="NCBI Taxonomy" id="2479048"/>
    <lineage>
        <taxon>Bacteria</taxon>
        <taxon>Pseudomonadati</taxon>
        <taxon>Acidobacteriota</taxon>
        <taxon>Terriglobia</taxon>
        <taxon>Terriglobales</taxon>
        <taxon>Acidobacteriaceae</taxon>
        <taxon>Granulicella</taxon>
    </lineage>
</organism>
<gene>
    <name evidence="1" type="ORF">GRAN_5073</name>
</gene>
<evidence type="ECO:0000313" key="2">
    <source>
        <dbReference type="Proteomes" id="UP000289437"/>
    </source>
</evidence>
<proteinExistence type="predicted"/>